<dbReference type="Pfam" id="PF07282">
    <property type="entry name" value="Cas12f1-like_TNB"/>
    <property type="match status" value="1"/>
</dbReference>
<evidence type="ECO:0000259" key="9">
    <source>
        <dbReference type="Pfam" id="PF12323"/>
    </source>
</evidence>
<keyword evidence="5" id="KW-0238">DNA-binding</keyword>
<dbReference type="Pfam" id="PF12323">
    <property type="entry name" value="HTH_OrfB_IS605"/>
    <property type="match status" value="1"/>
</dbReference>
<dbReference type="GO" id="GO:0006310">
    <property type="term" value="P:DNA recombination"/>
    <property type="evidence" value="ECO:0007669"/>
    <property type="project" value="UniProtKB-KW"/>
</dbReference>
<evidence type="ECO:0000256" key="1">
    <source>
        <dbReference type="ARBA" id="ARBA00008761"/>
    </source>
</evidence>
<proteinExistence type="inferred from homology"/>
<organism evidence="10 11">
    <name type="scientific">Nocardiopsis alborubida</name>
    <dbReference type="NCBI Taxonomy" id="146802"/>
    <lineage>
        <taxon>Bacteria</taxon>
        <taxon>Bacillati</taxon>
        <taxon>Actinomycetota</taxon>
        <taxon>Actinomycetes</taxon>
        <taxon>Streptosporangiales</taxon>
        <taxon>Nocardiopsidaceae</taxon>
        <taxon>Nocardiopsis</taxon>
    </lineage>
</organism>
<evidence type="ECO:0000259" key="7">
    <source>
        <dbReference type="Pfam" id="PF01385"/>
    </source>
</evidence>
<evidence type="ECO:0000256" key="4">
    <source>
        <dbReference type="ARBA" id="ARBA00022833"/>
    </source>
</evidence>
<dbReference type="GO" id="GO:0032196">
    <property type="term" value="P:transposition"/>
    <property type="evidence" value="ECO:0007669"/>
    <property type="project" value="UniProtKB-KW"/>
</dbReference>
<comment type="caution">
    <text evidence="10">The sequence shown here is derived from an EMBL/GenBank/DDBJ whole genome shotgun (WGS) entry which is preliminary data.</text>
</comment>
<dbReference type="InterPro" id="IPR021027">
    <property type="entry name" value="Transposase_put_HTH"/>
</dbReference>
<dbReference type="GO" id="GO:0003677">
    <property type="term" value="F:DNA binding"/>
    <property type="evidence" value="ECO:0007669"/>
    <property type="project" value="UniProtKB-KW"/>
</dbReference>
<reference evidence="10 11" key="1">
    <citation type="submission" date="2020-04" db="EMBL/GenBank/DDBJ databases">
        <title>MicrobeNet Type strains.</title>
        <authorList>
            <person name="Nicholson A.C."/>
        </authorList>
    </citation>
    <scope>NUCLEOTIDE SEQUENCE [LARGE SCALE GENOMIC DNA]</scope>
    <source>
        <strain evidence="10 11">ATCC 23612</strain>
    </source>
</reference>
<dbReference type="InterPro" id="IPR001959">
    <property type="entry name" value="Transposase"/>
</dbReference>
<keyword evidence="2" id="KW-0815">Transposition</keyword>
<dbReference type="NCBIfam" id="NF040570">
    <property type="entry name" value="guided_TnpB"/>
    <property type="match status" value="1"/>
</dbReference>
<protein>
    <submittedName>
        <fullName evidence="10">Transposase</fullName>
    </submittedName>
</protein>
<evidence type="ECO:0000313" key="11">
    <source>
        <dbReference type="Proteomes" id="UP000553209"/>
    </source>
</evidence>
<feature type="domain" description="Transposase putative helix-turn-helix" evidence="9">
    <location>
        <begin position="1"/>
        <end position="42"/>
    </location>
</feature>
<gene>
    <name evidence="10" type="ORF">HGB44_17410</name>
</gene>
<dbReference type="GO" id="GO:0046872">
    <property type="term" value="F:metal ion binding"/>
    <property type="evidence" value="ECO:0007669"/>
    <property type="project" value="UniProtKB-KW"/>
</dbReference>
<evidence type="ECO:0000313" key="10">
    <source>
        <dbReference type="EMBL" id="NKY99430.1"/>
    </source>
</evidence>
<keyword evidence="3" id="KW-0479">Metal-binding</keyword>
<evidence type="ECO:0000256" key="2">
    <source>
        <dbReference type="ARBA" id="ARBA00022578"/>
    </source>
</evidence>
<dbReference type="Proteomes" id="UP000553209">
    <property type="component" value="Unassembled WGS sequence"/>
</dbReference>
<accession>A0A7X6RR00</accession>
<dbReference type="Pfam" id="PF01385">
    <property type="entry name" value="OrfB_IS605"/>
    <property type="match status" value="1"/>
</dbReference>
<feature type="domain" description="Probable transposase IS891/IS1136/IS1341" evidence="7">
    <location>
        <begin position="175"/>
        <end position="282"/>
    </location>
</feature>
<dbReference type="EMBL" id="JAAXPG010000016">
    <property type="protein sequence ID" value="NKY99430.1"/>
    <property type="molecule type" value="Genomic_DNA"/>
</dbReference>
<evidence type="ECO:0000259" key="8">
    <source>
        <dbReference type="Pfam" id="PF07282"/>
    </source>
</evidence>
<keyword evidence="6" id="KW-0233">DNA recombination</keyword>
<sequence length="386" mass="43483">MLTGFRYRLALTDEQAELCQVYGDICRAVWNTGLDQRREAVSRWQRGQRLPYCGYHLQARELAEAKTEETWLKAAPSHILQQTLRDLDRACQDHGTFKVRWRAKDRWKPSFRFPDGTRMSIERLSRRWGRIKLPKLGWVRFRWSRAPRGTVRSATVSRDGAHWYVSLLCEDGQATPEEHERPDSAVGVDRGVVVAVATSDGDLLDRTFQTPKEAERERRLRRRLARQRKGSNNRAKTRAALSALTGRVRARRADFAAQTAHTLCAKNAVVVLEKLTTKNMTASAKGTVDAPGVNVRQKAGLNRAILAKGWHGLKLACQNAARRTGSRIVEVDPAYTSQTCHSCGYVAVENRESQSVFRCGRCGHTAHADVNAAQNILTRGWTNPSG</sequence>
<feature type="domain" description="Cas12f1-like TNB" evidence="8">
    <location>
        <begin position="310"/>
        <end position="376"/>
    </location>
</feature>
<dbReference type="InterPro" id="IPR010095">
    <property type="entry name" value="Cas12f1-like_TNB"/>
</dbReference>
<keyword evidence="11" id="KW-1185">Reference proteome</keyword>
<evidence type="ECO:0000256" key="5">
    <source>
        <dbReference type="ARBA" id="ARBA00023125"/>
    </source>
</evidence>
<dbReference type="RefSeq" id="WP_168444046.1">
    <property type="nucleotide sequence ID" value="NZ_JAAXPG010000016.1"/>
</dbReference>
<keyword evidence="4" id="KW-0862">Zinc</keyword>
<evidence type="ECO:0000256" key="3">
    <source>
        <dbReference type="ARBA" id="ARBA00022723"/>
    </source>
</evidence>
<evidence type="ECO:0000256" key="6">
    <source>
        <dbReference type="ARBA" id="ARBA00023172"/>
    </source>
</evidence>
<dbReference type="AlphaFoldDB" id="A0A7X6RR00"/>
<name>A0A7X6RR00_9ACTN</name>
<comment type="similarity">
    <text evidence="1">In the C-terminal section; belongs to the transposase 35 family.</text>
</comment>